<organism evidence="2 3">
    <name type="scientific">Acinetobacter wuhouensis</name>
    <dbReference type="NCBI Taxonomy" id="1879050"/>
    <lineage>
        <taxon>Bacteria</taxon>
        <taxon>Pseudomonadati</taxon>
        <taxon>Pseudomonadota</taxon>
        <taxon>Gammaproteobacteria</taxon>
        <taxon>Moraxellales</taxon>
        <taxon>Moraxellaceae</taxon>
        <taxon>Acinetobacter</taxon>
    </lineage>
</organism>
<dbReference type="RefSeq" id="WP_130131349.1">
    <property type="nucleotide sequence ID" value="NZ_SGSQ01000020.1"/>
</dbReference>
<gene>
    <name evidence="2" type="ORF">EXU28_12830</name>
</gene>
<comment type="caution">
    <text evidence="2">The sequence shown here is derived from an EMBL/GenBank/DDBJ whole genome shotgun (WGS) entry which is preliminary data.</text>
</comment>
<feature type="transmembrane region" description="Helical" evidence="1">
    <location>
        <begin position="6"/>
        <end position="30"/>
    </location>
</feature>
<dbReference type="EMBL" id="SGSQ01000020">
    <property type="protein sequence ID" value="RZG44978.1"/>
    <property type="molecule type" value="Genomic_DNA"/>
</dbReference>
<name>A0A4Q7AH08_9GAMM</name>
<keyword evidence="3" id="KW-1185">Reference proteome</keyword>
<keyword evidence="1" id="KW-1133">Transmembrane helix</keyword>
<proteinExistence type="predicted"/>
<evidence type="ECO:0000313" key="3">
    <source>
        <dbReference type="Proteomes" id="UP000293863"/>
    </source>
</evidence>
<feature type="transmembrane region" description="Helical" evidence="1">
    <location>
        <begin position="79"/>
        <end position="102"/>
    </location>
</feature>
<feature type="transmembrane region" description="Helical" evidence="1">
    <location>
        <begin position="42"/>
        <end position="64"/>
    </location>
</feature>
<protein>
    <submittedName>
        <fullName evidence="2">Uncharacterized protein</fullName>
    </submittedName>
</protein>
<dbReference type="AlphaFoldDB" id="A0A4Q7AH08"/>
<reference evidence="2 3" key="1">
    <citation type="submission" date="2019-02" db="EMBL/GenBank/DDBJ databases">
        <title>The Batch Genome Submission of Acinetobacter spp. strains.</title>
        <authorList>
            <person name="Qin J."/>
            <person name="Hu Y."/>
            <person name="Ye H."/>
            <person name="Wei L."/>
            <person name="Feng Y."/>
            <person name="Zong Z."/>
        </authorList>
    </citation>
    <scope>NUCLEOTIDE SEQUENCE [LARGE SCALE GENOMIC DNA]</scope>
    <source>
        <strain evidence="2 3">WCHAW060049</strain>
    </source>
</reference>
<dbReference type="Proteomes" id="UP000293863">
    <property type="component" value="Unassembled WGS sequence"/>
</dbReference>
<keyword evidence="1" id="KW-0812">Transmembrane</keyword>
<evidence type="ECO:0000313" key="2">
    <source>
        <dbReference type="EMBL" id="RZG44978.1"/>
    </source>
</evidence>
<sequence length="280" mass="32838">MNNIFLSSTFVLIITILVLYFPVAILYIWFQIAKVKNIIYIYIVRFVLGYLLVSMFGVILYYLFSDLTLQSSTAIRTDIVYIFTACATLSAPILFLITVNLWKEQYRTSLNKETIIACIEEVEELKSMLLKSYEFLLGISKNIARNKEIIAISIKNNEKEEKIIQMIAEYQSGLSQVITELYEKRTYEIFTQKNIVFKKFRVLNISLNDMFDLERERIEQISIDFCNAIHDIYEHYLSKSNLKEESLDKLMDLLEDLAIITDTDLYVKFQNLLLLKENPL</sequence>
<keyword evidence="1" id="KW-0472">Membrane</keyword>
<evidence type="ECO:0000256" key="1">
    <source>
        <dbReference type="SAM" id="Phobius"/>
    </source>
</evidence>
<accession>A0A4Q7AH08</accession>